<accession>A0A9P0E925</accession>
<dbReference type="EMBL" id="OV725077">
    <property type="protein sequence ID" value="CAH1392215.1"/>
    <property type="molecule type" value="Genomic_DNA"/>
</dbReference>
<evidence type="ECO:0000256" key="1">
    <source>
        <dbReference type="PROSITE-ProRule" id="PRU00371"/>
    </source>
</evidence>
<dbReference type="Proteomes" id="UP001152798">
    <property type="component" value="Chromosome 1"/>
</dbReference>
<gene>
    <name evidence="3" type="ORF">NEZAVI_LOCUS3078</name>
</gene>
<proteinExistence type="predicted"/>
<evidence type="ECO:0000313" key="3">
    <source>
        <dbReference type="EMBL" id="CAH1392215.1"/>
    </source>
</evidence>
<dbReference type="GO" id="GO:0005634">
    <property type="term" value="C:nucleus"/>
    <property type="evidence" value="ECO:0007669"/>
    <property type="project" value="UniProtKB-SubCell"/>
</dbReference>
<evidence type="ECO:0000259" key="2">
    <source>
        <dbReference type="PROSITE" id="PS51031"/>
    </source>
</evidence>
<evidence type="ECO:0000313" key="4">
    <source>
        <dbReference type="Proteomes" id="UP001152798"/>
    </source>
</evidence>
<comment type="subcellular location">
    <subcellularLocation>
        <location evidence="1">Nucleus</location>
    </subcellularLocation>
</comment>
<sequence>MEPSESEPVGEVRQLAVQDHQVVTQIPNLKPVSARVQPVHQENEDLLFLRSLLPYMTGLPLVQRLSLRAEINTAVIKAWEKRGKSGCAENDAFGESKGSS</sequence>
<dbReference type="AlphaFoldDB" id="A0A9P0E925"/>
<dbReference type="Pfam" id="PF02944">
    <property type="entry name" value="BESS"/>
    <property type="match status" value="1"/>
</dbReference>
<organism evidence="3 4">
    <name type="scientific">Nezara viridula</name>
    <name type="common">Southern green stink bug</name>
    <name type="synonym">Cimex viridulus</name>
    <dbReference type="NCBI Taxonomy" id="85310"/>
    <lineage>
        <taxon>Eukaryota</taxon>
        <taxon>Metazoa</taxon>
        <taxon>Ecdysozoa</taxon>
        <taxon>Arthropoda</taxon>
        <taxon>Hexapoda</taxon>
        <taxon>Insecta</taxon>
        <taxon>Pterygota</taxon>
        <taxon>Neoptera</taxon>
        <taxon>Paraneoptera</taxon>
        <taxon>Hemiptera</taxon>
        <taxon>Heteroptera</taxon>
        <taxon>Panheteroptera</taxon>
        <taxon>Pentatomomorpha</taxon>
        <taxon>Pentatomoidea</taxon>
        <taxon>Pentatomidae</taxon>
        <taxon>Pentatominae</taxon>
        <taxon>Nezara</taxon>
    </lineage>
</organism>
<reference evidence="3" key="1">
    <citation type="submission" date="2022-01" db="EMBL/GenBank/DDBJ databases">
        <authorList>
            <person name="King R."/>
        </authorList>
    </citation>
    <scope>NUCLEOTIDE SEQUENCE</scope>
</reference>
<dbReference type="PROSITE" id="PS51031">
    <property type="entry name" value="BESS"/>
    <property type="match status" value="1"/>
</dbReference>
<dbReference type="GO" id="GO:0003677">
    <property type="term" value="F:DNA binding"/>
    <property type="evidence" value="ECO:0007669"/>
    <property type="project" value="InterPro"/>
</dbReference>
<feature type="domain" description="BESS" evidence="2">
    <location>
        <begin position="42"/>
        <end position="81"/>
    </location>
</feature>
<keyword evidence="1" id="KW-0539">Nucleus</keyword>
<protein>
    <recommendedName>
        <fullName evidence="2">BESS domain-containing protein</fullName>
    </recommendedName>
</protein>
<dbReference type="InterPro" id="IPR004210">
    <property type="entry name" value="BESS_motif"/>
</dbReference>
<keyword evidence="4" id="KW-1185">Reference proteome</keyword>
<name>A0A9P0E925_NEZVI</name>
<dbReference type="OrthoDB" id="6606389at2759"/>